<gene>
    <name evidence="3" type="ORF">HW115_10935</name>
</gene>
<dbReference type="InterPro" id="IPR010496">
    <property type="entry name" value="AL/BT2_dom"/>
</dbReference>
<dbReference type="Pfam" id="PF06439">
    <property type="entry name" value="3keto-disac_hyd"/>
    <property type="match status" value="1"/>
</dbReference>
<keyword evidence="4" id="KW-1185">Reference proteome</keyword>
<proteinExistence type="predicted"/>
<organism evidence="3 4">
    <name type="scientific">Oceaniferula marina</name>
    <dbReference type="NCBI Taxonomy" id="2748318"/>
    <lineage>
        <taxon>Bacteria</taxon>
        <taxon>Pseudomonadati</taxon>
        <taxon>Verrucomicrobiota</taxon>
        <taxon>Verrucomicrobiia</taxon>
        <taxon>Verrucomicrobiales</taxon>
        <taxon>Verrucomicrobiaceae</taxon>
        <taxon>Oceaniferula</taxon>
    </lineage>
</organism>
<dbReference type="EMBL" id="JACBAZ010000004">
    <property type="protein sequence ID" value="NWK56126.1"/>
    <property type="molecule type" value="Genomic_DNA"/>
</dbReference>
<feature type="domain" description="3-keto-alpha-glucoside-1,2-lyase/3-keto-2-hydroxy-glucal hydratase" evidence="2">
    <location>
        <begin position="34"/>
        <end position="227"/>
    </location>
</feature>
<evidence type="ECO:0000313" key="4">
    <source>
        <dbReference type="Proteomes" id="UP000557872"/>
    </source>
</evidence>
<sequence length="231" mass="25948">MKKQLHLACVVCGVLGFASAACANELTDKEKAEGWVSLFDGKTLEGWRNYKGEGVREGWQVVDGTMQHTKKGGDLITNKKYQDFELKLEWKISERGNSGIFLSVIEEPAKIYFSGIEMQILDDESHPDGKFVKHRSGGCYGLYQPPAGAVAAVGSWNKVRVLKQGDHYQFFLNGVKTADFKTESEAFKTLVKKSKFKKWPEFASSLKGHIGLQDHGDVVNFRNLKIREIKK</sequence>
<dbReference type="PROSITE" id="PS51257">
    <property type="entry name" value="PROKAR_LIPOPROTEIN"/>
    <property type="match status" value="1"/>
</dbReference>
<dbReference type="Gene3D" id="2.60.120.560">
    <property type="entry name" value="Exo-inulinase, domain 1"/>
    <property type="match status" value="1"/>
</dbReference>
<accession>A0A851GFD7</accession>
<keyword evidence="1" id="KW-0732">Signal</keyword>
<evidence type="ECO:0000313" key="3">
    <source>
        <dbReference type="EMBL" id="NWK56126.1"/>
    </source>
</evidence>
<evidence type="ECO:0000256" key="1">
    <source>
        <dbReference type="SAM" id="SignalP"/>
    </source>
</evidence>
<comment type="caution">
    <text evidence="3">The sequence shown here is derived from an EMBL/GenBank/DDBJ whole genome shotgun (WGS) entry which is preliminary data.</text>
</comment>
<reference evidence="3 4" key="1">
    <citation type="submission" date="2020-07" db="EMBL/GenBank/DDBJ databases">
        <title>Roseicoccus Jingziensis gen. nov., sp. nov., isolated from coastal seawater.</title>
        <authorList>
            <person name="Feng X."/>
        </authorList>
    </citation>
    <scope>NUCLEOTIDE SEQUENCE [LARGE SCALE GENOMIC DNA]</scope>
    <source>
        <strain evidence="3 4">N1E253</strain>
    </source>
</reference>
<feature type="signal peptide" evidence="1">
    <location>
        <begin position="1"/>
        <end position="23"/>
    </location>
</feature>
<protein>
    <submittedName>
        <fullName evidence="3">DUF1080 domain-containing protein</fullName>
    </submittedName>
</protein>
<evidence type="ECO:0000259" key="2">
    <source>
        <dbReference type="Pfam" id="PF06439"/>
    </source>
</evidence>
<name>A0A851GFD7_9BACT</name>
<dbReference type="Proteomes" id="UP000557872">
    <property type="component" value="Unassembled WGS sequence"/>
</dbReference>
<dbReference type="RefSeq" id="WP_178932820.1">
    <property type="nucleotide sequence ID" value="NZ_JACBAZ010000004.1"/>
</dbReference>
<feature type="chain" id="PRO_5032898358" evidence="1">
    <location>
        <begin position="24"/>
        <end position="231"/>
    </location>
</feature>
<dbReference type="AlphaFoldDB" id="A0A851GFD7"/>
<dbReference type="GO" id="GO:0016787">
    <property type="term" value="F:hydrolase activity"/>
    <property type="evidence" value="ECO:0007669"/>
    <property type="project" value="InterPro"/>
</dbReference>